<dbReference type="PANTHER" id="PTHR13806:SF31">
    <property type="entry name" value="FLOTILLIN-LIKE PROTEIN 1-RELATED"/>
    <property type="match status" value="1"/>
</dbReference>
<keyword evidence="2" id="KW-0175">Coiled coil</keyword>
<evidence type="ECO:0000256" key="3">
    <source>
        <dbReference type="SAM" id="Phobius"/>
    </source>
</evidence>
<keyword evidence="3" id="KW-0812">Transmembrane</keyword>
<evidence type="ECO:0000313" key="4">
    <source>
        <dbReference type="EMBL" id="PQL90809.1"/>
    </source>
</evidence>
<dbReference type="EMBL" id="PSZM01000045">
    <property type="protein sequence ID" value="PQL90809.1"/>
    <property type="molecule type" value="Genomic_DNA"/>
</dbReference>
<reference evidence="4 5" key="1">
    <citation type="submission" date="2018-02" db="EMBL/GenBank/DDBJ databases">
        <title>Genome sequences of Apibacter spp., gut symbionts of Asian honey bees.</title>
        <authorList>
            <person name="Kwong W.K."/>
            <person name="Steele M.I."/>
            <person name="Moran N.A."/>
        </authorList>
    </citation>
    <scope>NUCLEOTIDE SEQUENCE [LARGE SCALE GENOMIC DNA]</scope>
    <source>
        <strain evidence="5">wkB301</strain>
    </source>
</reference>
<dbReference type="GO" id="GO:0012505">
    <property type="term" value="C:endomembrane system"/>
    <property type="evidence" value="ECO:0007669"/>
    <property type="project" value="UniProtKB-SubCell"/>
</dbReference>
<protein>
    <submittedName>
        <fullName evidence="4">Flotillin</fullName>
    </submittedName>
</protein>
<dbReference type="InterPro" id="IPR027705">
    <property type="entry name" value="Flotillin_fam"/>
</dbReference>
<feature type="coiled-coil region" evidence="2">
    <location>
        <begin position="228"/>
        <end position="265"/>
    </location>
</feature>
<gene>
    <name evidence="4" type="ORF">C4S77_10170</name>
</gene>
<feature type="transmembrane region" description="Helical" evidence="3">
    <location>
        <begin position="6"/>
        <end position="29"/>
    </location>
</feature>
<keyword evidence="5" id="KW-1185">Reference proteome</keyword>
<dbReference type="PANTHER" id="PTHR13806">
    <property type="entry name" value="FLOTILLIN-RELATED"/>
    <property type="match status" value="1"/>
</dbReference>
<dbReference type="InterPro" id="IPR036013">
    <property type="entry name" value="Band_7/SPFH_dom_sf"/>
</dbReference>
<evidence type="ECO:0000256" key="2">
    <source>
        <dbReference type="SAM" id="Coils"/>
    </source>
</evidence>
<dbReference type="SUPFAM" id="SSF117892">
    <property type="entry name" value="Band 7/SPFH domain"/>
    <property type="match status" value="1"/>
</dbReference>
<keyword evidence="3" id="KW-0472">Membrane</keyword>
<dbReference type="Proteomes" id="UP000238042">
    <property type="component" value="Unassembled WGS sequence"/>
</dbReference>
<accession>A0A2S8A8B1</accession>
<evidence type="ECO:0000256" key="1">
    <source>
        <dbReference type="ARBA" id="ARBA00004308"/>
    </source>
</evidence>
<dbReference type="RefSeq" id="WP_105247446.1">
    <property type="nucleotide sequence ID" value="NZ_PSZM01000045.1"/>
</dbReference>
<dbReference type="OrthoDB" id="9815577at2"/>
<dbReference type="AlphaFoldDB" id="A0A2S8A8B1"/>
<keyword evidence="3" id="KW-1133">Transmembrane helix</keyword>
<organism evidence="4 5">
    <name type="scientific">Apibacter adventoris</name>
    <dbReference type="NCBI Taxonomy" id="1679466"/>
    <lineage>
        <taxon>Bacteria</taxon>
        <taxon>Pseudomonadati</taxon>
        <taxon>Bacteroidota</taxon>
        <taxon>Flavobacteriia</taxon>
        <taxon>Flavobacteriales</taxon>
        <taxon>Weeksellaceae</taxon>
        <taxon>Apibacter</taxon>
    </lineage>
</organism>
<dbReference type="GO" id="GO:0005886">
    <property type="term" value="C:plasma membrane"/>
    <property type="evidence" value="ECO:0007669"/>
    <property type="project" value="TreeGrafter"/>
</dbReference>
<feature type="coiled-coil region" evidence="2">
    <location>
        <begin position="392"/>
        <end position="447"/>
    </location>
</feature>
<comment type="subcellular location">
    <subcellularLocation>
        <location evidence="1">Endomembrane system</location>
    </subcellularLocation>
</comment>
<evidence type="ECO:0000313" key="5">
    <source>
        <dbReference type="Proteomes" id="UP000238042"/>
    </source>
</evidence>
<proteinExistence type="predicted"/>
<name>A0A2S8A8B1_9FLAO</name>
<sequence>MEIGGIIAVIVGTFMFIILLSLAILASFYKKIPQGKAIVRTGVGGTKVAFNKGIYVIPVLHKMEIMDISVKKLQIERMEQDGLICKDNIRADIKVAFFIRVNKSVDDVINVAQTLGCERASDVATLRNIFEAKFSEALKTVGKKFEFIELYEARREFRDEILNIIGTDLNGYNLDDCAIDYLEQTNLNFLDPQNILDSEGIKKITELTANQNINANLIRRDEQKTIKKQDVEAREAILELERQLAEKEEKQKREVDNIKAREEAEILKVREEERLKAETVRITTEESLAVQEENKLRQIIIAAKNKERTNAVETERVEKDRALEQTERERIVTLAQINKEKVVEEEKKNIQDVIRERVQLEKGVVEEQQNVKDIEVLREVERQKQAGITLASQQAEEKLIKTVKEAEALKQAEEQKAQQLLIDAEAQKEAAVKNAEARKTLADAQAREDATLGLAEAEVIKAKAEADEQKGVVEANIIEKKAKAEAISIELKAEAKRKEGLVEAEVTREKALASAEGEASIIEKTSVAEATGIQAKADAKRKEGLAEADVIKQKALSEAEGIHEKAEAMKKLDGVGKDHEEFKLKLQKNKEVELAQIQIQKEIAQAQASVLSEAMKSAKIDIVGGESTFFENIINQISRAKGFDKLVNESETITEIKEALLGNGGEGDLYERIRNYADKLNISSEDIKNLSIASLIFKMQQNAGSEDQSVLANLFTLAKTLGISNKKLK</sequence>
<comment type="caution">
    <text evidence="4">The sequence shown here is derived from an EMBL/GenBank/DDBJ whole genome shotgun (WGS) entry which is preliminary data.</text>
</comment>